<protein>
    <submittedName>
        <fullName evidence="1">Outer membrane protein Imp, required for envelope biogenesis / Organic solvent tolerance protein</fullName>
    </submittedName>
</protein>
<dbReference type="EMBL" id="FPHG01000062">
    <property type="protein sequence ID" value="SFV63693.1"/>
    <property type="molecule type" value="Genomic_DNA"/>
</dbReference>
<dbReference type="GO" id="GO:1990351">
    <property type="term" value="C:transporter complex"/>
    <property type="evidence" value="ECO:0007669"/>
    <property type="project" value="TreeGrafter"/>
</dbReference>
<dbReference type="GO" id="GO:0043165">
    <property type="term" value="P:Gram-negative-bacterium-type cell outer membrane assembly"/>
    <property type="evidence" value="ECO:0007669"/>
    <property type="project" value="InterPro"/>
</dbReference>
<sequence>MLKIIILLIYILNISLFAVDKIELMAEDLSSKDGNITAKGNVVVHYQNSIIQAESAVYNREKHLLTLNGEKIELMGYAGSKIQSNQIIIDTKNKETHFKKSFISDNHDIWVFAESGFKQDNNMTFKASIMSSCDVKNADWTIFSGSSHYDGKEHYMTMKDVKVKLFDVPVLYTPYLAFHTHADRASGLLFPAFGYSATDGFVYEQPIYYAPSKSWDIELNPQFRSNRGEGVYGTFRFADSPYSAGAIRGGYFQDKDSFVDEYNLENSEHYGFEMLYNSTNVMGRLFNEQMKFTDGLYVDVALLNDIDYLYLQKRPMYHFGMASFMESKLNYFVNDDDYFLGAYGKYFIDTTQIENNATMQILPTIQLHKYLQTVLSDNLTYSLDFTANNYTREEGMTLKIGEFYAPIEYTTSIFDDFLSLSLKEDIYYKQAIYDNKTLDIDNYNYFNGITRVKAFTDLTKKYDSFVHVLQPSVTYSLPSNDDKYFDKFEKLDDEQKKLYSPGFEKKDISFRLSQYFYDEGGNIIFYQRFIQSYLPEQDEYNWGNLSNEMEYNIANWKFYNLLIYSHEFNKIVEMSSRINWGGDGYGVGVSHSFERIYSWGEDDEIRTYNKTNDLILDLGYALTDKLRFEVGITYDIDYDKKDEKLQSQYRAGFTYDRDCWNLSMGMKQEIRAMQTKDGAESIEENILGFQLNFVPFGGVAMSSEDSAYQR</sequence>
<dbReference type="GO" id="GO:0009279">
    <property type="term" value="C:cell outer membrane"/>
    <property type="evidence" value="ECO:0007669"/>
    <property type="project" value="InterPro"/>
</dbReference>
<dbReference type="InterPro" id="IPR020889">
    <property type="entry name" value="LipoPS_assembly_LptD"/>
</dbReference>
<evidence type="ECO:0000313" key="1">
    <source>
        <dbReference type="EMBL" id="SFV63693.1"/>
    </source>
</evidence>
<dbReference type="GO" id="GO:0015920">
    <property type="term" value="P:lipopolysaccharide transport"/>
    <property type="evidence" value="ECO:0007669"/>
    <property type="project" value="InterPro"/>
</dbReference>
<dbReference type="HAMAP" id="MF_01411">
    <property type="entry name" value="LPS_assembly_LptD"/>
    <property type="match status" value="1"/>
</dbReference>
<dbReference type="PANTHER" id="PTHR30189">
    <property type="entry name" value="LPS-ASSEMBLY PROTEIN"/>
    <property type="match status" value="1"/>
</dbReference>
<proteinExistence type="inferred from homology"/>
<dbReference type="AlphaFoldDB" id="A0A1W1CDB3"/>
<gene>
    <name evidence="1" type="ORF">MNB_SV-9-1340</name>
</gene>
<accession>A0A1W1CDB3</accession>
<organism evidence="1">
    <name type="scientific">hydrothermal vent metagenome</name>
    <dbReference type="NCBI Taxonomy" id="652676"/>
    <lineage>
        <taxon>unclassified sequences</taxon>
        <taxon>metagenomes</taxon>
        <taxon>ecological metagenomes</taxon>
    </lineage>
</organism>
<name>A0A1W1CDB3_9ZZZZ</name>
<reference evidence="1" key="1">
    <citation type="submission" date="2016-10" db="EMBL/GenBank/DDBJ databases">
        <authorList>
            <person name="de Groot N.N."/>
        </authorList>
    </citation>
    <scope>NUCLEOTIDE SEQUENCE</scope>
</reference>
<dbReference type="PANTHER" id="PTHR30189:SF1">
    <property type="entry name" value="LPS-ASSEMBLY PROTEIN LPTD"/>
    <property type="match status" value="1"/>
</dbReference>
<dbReference type="InterPro" id="IPR050218">
    <property type="entry name" value="LptD"/>
</dbReference>